<organism evidence="1 2">
    <name type="scientific">Camelus dromedarius</name>
    <name type="common">Dromedary</name>
    <name type="synonym">Arabian camel</name>
    <dbReference type="NCBI Taxonomy" id="9838"/>
    <lineage>
        <taxon>Eukaryota</taxon>
        <taxon>Metazoa</taxon>
        <taxon>Chordata</taxon>
        <taxon>Craniata</taxon>
        <taxon>Vertebrata</taxon>
        <taxon>Euteleostomi</taxon>
        <taxon>Mammalia</taxon>
        <taxon>Eutheria</taxon>
        <taxon>Laurasiatheria</taxon>
        <taxon>Artiodactyla</taxon>
        <taxon>Tylopoda</taxon>
        <taxon>Camelidae</taxon>
        <taxon>Camelus</taxon>
    </lineage>
</organism>
<dbReference type="AlphaFoldDB" id="A0A5N4E936"/>
<gene>
    <name evidence="1" type="ORF">Cadr_000015911</name>
</gene>
<name>A0A5N4E936_CAMDR</name>
<evidence type="ECO:0000313" key="2">
    <source>
        <dbReference type="Proteomes" id="UP000299084"/>
    </source>
</evidence>
<comment type="caution">
    <text evidence="1">The sequence shown here is derived from an EMBL/GenBank/DDBJ whole genome shotgun (WGS) entry which is preliminary data.</text>
</comment>
<dbReference type="Proteomes" id="UP000299084">
    <property type="component" value="Unassembled WGS sequence"/>
</dbReference>
<keyword evidence="2" id="KW-1185">Reference proteome</keyword>
<sequence>MFCSLPLPCLCGFRELGLREDIKFRSVHGQVNRLGLGSLAPSPVLAKPVQFIQSGGRDGSLLAGSIHSSGPPTGLPLTHCQKGSSELRLRKGESQSCGLAVPTGWGRLGEGQAGMVAACVGGGVRLSTDLEAQALPELGRSRGLREMAELRQD</sequence>
<protein>
    <submittedName>
        <fullName evidence="1">Uncharacterized protein</fullName>
    </submittedName>
</protein>
<accession>A0A5N4E936</accession>
<dbReference type="EMBL" id="JWIN03000004">
    <property type="protein sequence ID" value="KAB1280001.1"/>
    <property type="molecule type" value="Genomic_DNA"/>
</dbReference>
<proteinExistence type="predicted"/>
<reference evidence="1 2" key="1">
    <citation type="journal article" date="2019" name="Mol. Ecol. Resour.">
        <title>Improving Illumina assemblies with Hi-C and long reads: an example with the North African dromedary.</title>
        <authorList>
            <person name="Elbers J.P."/>
            <person name="Rogers M.F."/>
            <person name="Perelman P.L."/>
            <person name="Proskuryakova A.A."/>
            <person name="Serdyukova N.A."/>
            <person name="Johnson W.E."/>
            <person name="Horin P."/>
            <person name="Corander J."/>
            <person name="Murphy D."/>
            <person name="Burger P.A."/>
        </authorList>
    </citation>
    <scope>NUCLEOTIDE SEQUENCE [LARGE SCALE GENOMIC DNA]</scope>
    <source>
        <strain evidence="1">Drom800</strain>
        <tissue evidence="1">Blood</tissue>
    </source>
</reference>
<evidence type="ECO:0000313" key="1">
    <source>
        <dbReference type="EMBL" id="KAB1280001.1"/>
    </source>
</evidence>